<gene>
    <name evidence="1" type="ORF">ELH90_04130</name>
</gene>
<sequence>MPREPPKYFGLQSSTDLYLKLLFDIERLRSGGGTKAVQYAAFDAAVTGSHILDWVLNELTPEAYLRLTGLRKGKKPPKDDPGPVMRFIERNGDELRGVNYCRQIANAVKHMKISLGRPMKNMAIGSTVKLQWTDKRITNAYAIAYIQLQPGGEKINAVELFQETAEQWRVFLEKEGLWVEQPPDD</sequence>
<dbReference type="EMBL" id="SIOP01000001">
    <property type="protein sequence ID" value="TAY50952.1"/>
    <property type="molecule type" value="Genomic_DNA"/>
</dbReference>
<name>A0A7M3DQP8_RHILE</name>
<protein>
    <submittedName>
        <fullName evidence="1">Uncharacterized protein</fullName>
    </submittedName>
</protein>
<proteinExistence type="predicted"/>
<dbReference type="RefSeq" id="WP_130715840.1">
    <property type="nucleotide sequence ID" value="NZ_SIOP01000001.1"/>
</dbReference>
<evidence type="ECO:0000313" key="1">
    <source>
        <dbReference type="EMBL" id="TAY50952.1"/>
    </source>
</evidence>
<accession>A0A7M3DQP8</accession>
<evidence type="ECO:0000313" key="2">
    <source>
        <dbReference type="Proteomes" id="UP000292974"/>
    </source>
</evidence>
<reference evidence="1 2" key="1">
    <citation type="submission" date="2019-02" db="EMBL/GenBank/DDBJ databases">
        <title>The genomic architecture of introgression among sibling species of bacteria.</title>
        <authorList>
            <person name="Cavassim M.I.A."/>
            <person name="Moeskjaer S."/>
            <person name="Moslemi C."/>
            <person name="Fields B."/>
            <person name="Bachmann A."/>
            <person name="Vilhjalmsson B."/>
            <person name="Schierup M.H."/>
            <person name="Young J.P.W."/>
            <person name="Andersen S.U."/>
        </authorList>
    </citation>
    <scope>NUCLEOTIDE SEQUENCE [LARGE SCALE GENOMIC DNA]</scope>
    <source>
        <strain evidence="1 2">SM135B</strain>
    </source>
</reference>
<dbReference type="Proteomes" id="UP000292974">
    <property type="component" value="Unassembled WGS sequence"/>
</dbReference>
<comment type="caution">
    <text evidence="1">The sequence shown here is derived from an EMBL/GenBank/DDBJ whole genome shotgun (WGS) entry which is preliminary data.</text>
</comment>
<organism evidence="1 2">
    <name type="scientific">Rhizobium leguminosarum</name>
    <dbReference type="NCBI Taxonomy" id="384"/>
    <lineage>
        <taxon>Bacteria</taxon>
        <taxon>Pseudomonadati</taxon>
        <taxon>Pseudomonadota</taxon>
        <taxon>Alphaproteobacteria</taxon>
        <taxon>Hyphomicrobiales</taxon>
        <taxon>Rhizobiaceae</taxon>
        <taxon>Rhizobium/Agrobacterium group</taxon>
        <taxon>Rhizobium</taxon>
    </lineage>
</organism>
<dbReference type="AlphaFoldDB" id="A0A7M3DQP8"/>